<dbReference type="SMART" id="SM01272">
    <property type="entry name" value="LsmAD"/>
    <property type="match status" value="1"/>
</dbReference>
<dbReference type="Pfam" id="PF06741">
    <property type="entry name" value="LsmAD"/>
    <property type="match status" value="1"/>
</dbReference>
<comment type="similarity">
    <text evidence="1">Belongs to the ataxin-2 family.</text>
</comment>
<dbReference type="Pfam" id="PF14438">
    <property type="entry name" value="SM-ATX"/>
    <property type="match status" value="1"/>
</dbReference>
<sequence length="816" mass="86109">MLHFLTAVVGSTCDVRVKNGAVYEGIFKTLSSQCELAVDAVHKVSDGGGGSQPSAPRIEDVTDTMIFSPADLVTMTCRDVDLTFAVRDSFTDSAIGSSRLNGEHREKVLQRWDGDGNGDGFDLDSDTSNGWDANEMFKFNEEAYGVKSTYDSSLSMYTMPLQRGNLEVYRQREARAAQLASEIESSLQYRRRVSLENDEGRSEEDKYSSVVREREERTSPGFASTSREAKYVPLPQRARETGPSASSIRPGASGRAAPPPSRHLPPSCSSPKPSSDRSSPMSVRTACSPSQSRSSPPAASSPPHTNHVLPHSRSHPQALTDTTRSSVNGGTKLLCVSSTSRAMKPDAPPQDPPSVDPGSSSLSTVTMATTTKPTGPTPLFPVDVSEVLGNAAKEPPEGPPAPQDGKNSKAPSVQQRSQLEELRKFGKEFRVITVKNSTLNPNAKEFLPVKGNKPASNPVPPRPTPPSPALVLPGQPGGGAIYSSPPAHYLSYISPIPLQGHSIQYTVSTISQAKYPRPKGLVGGPRPEHHGSPASSMISASAAGPQLVASPYPQSYLQYSQVIQALPPHFHGQPIYSMLQGARMLTAGAAQPLGPPGPQFPGQADGPPGPQQAMYAPQSIHTHHSGSLHPPQPSSTPTGSHPPPQHTAPSPGHGASQPQSLFHSGGLSAPTPPNLPPGHGSPQAAYAMQGYGLPTAQQLTHGFPSISQLTQAHITGGMSGPHHATGHGPPPVMLHYAPPQQGGGSNPQHGPPPQQGAPQHFYIGPGQGEGNEPPTDLNLSSCCDRQTQARMKLTAGTKSTVGSSAGKPEGYWPLNY</sequence>
<feature type="compositionally biased region" description="Pro residues" evidence="2">
    <location>
        <begin position="630"/>
        <end position="646"/>
    </location>
</feature>
<feature type="region of interest" description="Disordered" evidence="2">
    <location>
        <begin position="794"/>
        <end position="816"/>
    </location>
</feature>
<dbReference type="GeneTree" id="ENSGT00940000157795"/>
<feature type="compositionally biased region" description="Basic and acidic residues" evidence="2">
    <location>
        <begin position="194"/>
        <end position="218"/>
    </location>
</feature>
<organism evidence="4">
    <name type="scientific">Pundamilia nyererei</name>
    <dbReference type="NCBI Taxonomy" id="303518"/>
    <lineage>
        <taxon>Eukaryota</taxon>
        <taxon>Metazoa</taxon>
        <taxon>Chordata</taxon>
        <taxon>Craniata</taxon>
        <taxon>Vertebrata</taxon>
        <taxon>Euteleostomi</taxon>
        <taxon>Actinopterygii</taxon>
        <taxon>Neopterygii</taxon>
        <taxon>Teleostei</taxon>
        <taxon>Neoteleostei</taxon>
        <taxon>Acanthomorphata</taxon>
        <taxon>Ovalentaria</taxon>
        <taxon>Cichlomorphae</taxon>
        <taxon>Cichliformes</taxon>
        <taxon>Cichlidae</taxon>
        <taxon>African cichlids</taxon>
        <taxon>Pseudocrenilabrinae</taxon>
        <taxon>Haplochromini</taxon>
        <taxon>Pundamilia</taxon>
    </lineage>
</organism>
<feature type="region of interest" description="Disordered" evidence="2">
    <location>
        <begin position="518"/>
        <end position="538"/>
    </location>
</feature>
<dbReference type="AlphaFoldDB" id="A0A3B4G0V9"/>
<dbReference type="InterPro" id="IPR045117">
    <property type="entry name" value="ATXN2-like"/>
</dbReference>
<dbReference type="GO" id="GO:0010494">
    <property type="term" value="C:cytoplasmic stress granule"/>
    <property type="evidence" value="ECO:0007669"/>
    <property type="project" value="TreeGrafter"/>
</dbReference>
<feature type="compositionally biased region" description="Pro residues" evidence="2">
    <location>
        <begin position="457"/>
        <end position="468"/>
    </location>
</feature>
<feature type="region of interest" description="Disordered" evidence="2">
    <location>
        <begin position="588"/>
        <end position="686"/>
    </location>
</feature>
<feature type="compositionally biased region" description="Low complexity" evidence="2">
    <location>
        <begin position="364"/>
        <end position="374"/>
    </location>
</feature>
<evidence type="ECO:0000313" key="4">
    <source>
        <dbReference type="Ensembl" id="ENSPNYP00000016520.1"/>
    </source>
</evidence>
<feature type="region of interest" description="Disordered" evidence="2">
    <location>
        <begin position="194"/>
        <end position="417"/>
    </location>
</feature>
<evidence type="ECO:0000256" key="1">
    <source>
        <dbReference type="ARBA" id="ARBA00007503"/>
    </source>
</evidence>
<feature type="compositionally biased region" description="Pro residues" evidence="2">
    <location>
        <begin position="346"/>
        <end position="355"/>
    </location>
</feature>
<protein>
    <submittedName>
        <fullName evidence="4">Ataxin 2 like</fullName>
    </submittedName>
</protein>
<proteinExistence type="inferred from homology"/>
<feature type="region of interest" description="Disordered" evidence="2">
    <location>
        <begin position="713"/>
        <end position="780"/>
    </location>
</feature>
<dbReference type="InterPro" id="IPR009604">
    <property type="entry name" value="LsmAD_domain"/>
</dbReference>
<evidence type="ECO:0000259" key="3">
    <source>
        <dbReference type="SMART" id="SM01272"/>
    </source>
</evidence>
<dbReference type="GO" id="GO:0034063">
    <property type="term" value="P:stress granule assembly"/>
    <property type="evidence" value="ECO:0007669"/>
    <property type="project" value="TreeGrafter"/>
</dbReference>
<name>A0A3B4G0V9_9CICH</name>
<dbReference type="InterPro" id="IPR025852">
    <property type="entry name" value="SM_dom_ATX"/>
</dbReference>
<dbReference type="PANTHER" id="PTHR12854">
    <property type="entry name" value="ATAXIN 2-RELATED"/>
    <property type="match status" value="1"/>
</dbReference>
<feature type="domain" description="LsmAD" evidence="3">
    <location>
        <begin position="144"/>
        <end position="213"/>
    </location>
</feature>
<dbReference type="STRING" id="303518.ENSPNYP00000016520"/>
<feature type="compositionally biased region" description="Polar residues" evidence="2">
    <location>
        <begin position="315"/>
        <end position="329"/>
    </location>
</feature>
<evidence type="ECO:0000256" key="2">
    <source>
        <dbReference type="SAM" id="MobiDB-lite"/>
    </source>
</evidence>
<dbReference type="Ensembl" id="ENSPNYT00000016930.1">
    <property type="protein sequence ID" value="ENSPNYP00000016520.1"/>
    <property type="gene ID" value="ENSPNYG00000012482.1"/>
</dbReference>
<feature type="compositionally biased region" description="Low complexity" evidence="2">
    <location>
        <begin position="265"/>
        <end position="303"/>
    </location>
</feature>
<feature type="region of interest" description="Disordered" evidence="2">
    <location>
        <begin position="442"/>
        <end position="477"/>
    </location>
</feature>
<accession>A0A3B4G0V9</accession>
<reference evidence="4" key="1">
    <citation type="submission" date="2023-09" db="UniProtKB">
        <authorList>
            <consortium name="Ensembl"/>
        </authorList>
    </citation>
    <scope>IDENTIFICATION</scope>
</reference>
<dbReference type="PANTHER" id="PTHR12854:SF8">
    <property type="entry name" value="ATAXIN-2-LIKE PROTEIN"/>
    <property type="match status" value="1"/>
</dbReference>
<dbReference type="GO" id="GO:0003729">
    <property type="term" value="F:mRNA binding"/>
    <property type="evidence" value="ECO:0007669"/>
    <property type="project" value="TreeGrafter"/>
</dbReference>